<dbReference type="NCBIfam" id="NF040941">
    <property type="entry name" value="GGGWT_bact"/>
    <property type="match status" value="1"/>
</dbReference>
<protein>
    <submittedName>
        <fullName evidence="5">Ficolin-1-like</fullName>
    </submittedName>
</protein>
<dbReference type="PROSITE" id="PS00514">
    <property type="entry name" value="FIBRINOGEN_C_1"/>
    <property type="match status" value="1"/>
</dbReference>
<evidence type="ECO:0000313" key="4">
    <source>
        <dbReference type="Proteomes" id="UP000694844"/>
    </source>
</evidence>
<dbReference type="PROSITE" id="PS51406">
    <property type="entry name" value="FIBRINOGEN_C_2"/>
    <property type="match status" value="1"/>
</dbReference>
<dbReference type="PANTHER" id="PTHR19143">
    <property type="entry name" value="FIBRINOGEN/TENASCIN/ANGIOPOEITIN"/>
    <property type="match status" value="1"/>
</dbReference>
<keyword evidence="2" id="KW-0732">Signal</keyword>
<dbReference type="InterPro" id="IPR002181">
    <property type="entry name" value="Fibrinogen_a/b/g_C_dom"/>
</dbReference>
<feature type="chain" id="PRO_5034159068" evidence="2">
    <location>
        <begin position="25"/>
        <end position="298"/>
    </location>
</feature>
<dbReference type="InterPro" id="IPR014716">
    <property type="entry name" value="Fibrinogen_a/b/g_C_1"/>
</dbReference>
<dbReference type="SMART" id="SM00186">
    <property type="entry name" value="FBG"/>
    <property type="match status" value="1"/>
</dbReference>
<name>A0A8B8EKT5_CRAVI</name>
<feature type="signal peptide" evidence="2">
    <location>
        <begin position="1"/>
        <end position="24"/>
    </location>
</feature>
<dbReference type="CDD" id="cd00087">
    <property type="entry name" value="FReD"/>
    <property type="match status" value="1"/>
</dbReference>
<sequence>MSIMSYFIISFSFCLLECVMVVVSVEPNSQIKGDVESHLQLTPWKWRHLNTSVKVDSPVRVDVSLTSHYRLTGKHFPKFLQLQKQRDCASILKRIPNTKGRDGVYTIYPDLKTRKWVYCDMTTDGGGWTVIQRRIDGSVVFNRNWNSYKEGFGEVEGEYWLGNEALHLLTTRTKQELRVDLQKFSKEKAYAKYSIFKVGSKSDKYKLTVGGYRGTAGDSLQPHNGMKFSTKDQDNDTWSKNCGEVYQAGWWFFACTNSDLNGPYHKSAVKSWSSVVWYKFGNENASLKNAKMMIRSKM</sequence>
<dbReference type="AlphaFoldDB" id="A0A8B8EKT5"/>
<dbReference type="RefSeq" id="XP_022340178.1">
    <property type="nucleotide sequence ID" value="XM_022484470.1"/>
</dbReference>
<dbReference type="Pfam" id="PF00147">
    <property type="entry name" value="Fibrinogen_C"/>
    <property type="match status" value="1"/>
</dbReference>
<dbReference type="KEGG" id="cvn:111134914"/>
<dbReference type="InterPro" id="IPR050373">
    <property type="entry name" value="Fibrinogen_C-term_domain"/>
</dbReference>
<dbReference type="GO" id="GO:0005615">
    <property type="term" value="C:extracellular space"/>
    <property type="evidence" value="ECO:0007669"/>
    <property type="project" value="TreeGrafter"/>
</dbReference>
<accession>A0A8B8EKT5</accession>
<proteinExistence type="predicted"/>
<dbReference type="PANTHER" id="PTHR19143:SF458">
    <property type="entry name" value="FIBRINOGEN C-TERMINAL DOMAIN-CONTAINING PROTEIN-RELATED"/>
    <property type="match status" value="1"/>
</dbReference>
<dbReference type="SUPFAM" id="SSF56496">
    <property type="entry name" value="Fibrinogen C-terminal domain-like"/>
    <property type="match status" value="1"/>
</dbReference>
<feature type="domain" description="Fibrinogen C-terminal" evidence="3">
    <location>
        <begin position="79"/>
        <end position="298"/>
    </location>
</feature>
<reference evidence="5" key="1">
    <citation type="submission" date="2025-08" db="UniProtKB">
        <authorList>
            <consortium name="RefSeq"/>
        </authorList>
    </citation>
    <scope>IDENTIFICATION</scope>
    <source>
        <tissue evidence="5">Whole sample</tissue>
    </source>
</reference>
<evidence type="ECO:0000256" key="1">
    <source>
        <dbReference type="ARBA" id="ARBA00023157"/>
    </source>
</evidence>
<dbReference type="FunFam" id="3.90.215.10:FF:000001">
    <property type="entry name" value="Tenascin isoform 1"/>
    <property type="match status" value="1"/>
</dbReference>
<dbReference type="OrthoDB" id="6273946at2759"/>
<dbReference type="GeneID" id="111134914"/>
<gene>
    <name evidence="5" type="primary">LOC111134914</name>
</gene>
<dbReference type="InterPro" id="IPR020837">
    <property type="entry name" value="Fibrinogen_CS"/>
</dbReference>
<evidence type="ECO:0000259" key="3">
    <source>
        <dbReference type="PROSITE" id="PS51406"/>
    </source>
</evidence>
<keyword evidence="4" id="KW-1185">Reference proteome</keyword>
<evidence type="ECO:0000256" key="2">
    <source>
        <dbReference type="SAM" id="SignalP"/>
    </source>
</evidence>
<evidence type="ECO:0000313" key="5">
    <source>
        <dbReference type="RefSeq" id="XP_022340178.1"/>
    </source>
</evidence>
<organism evidence="4 5">
    <name type="scientific">Crassostrea virginica</name>
    <name type="common">Eastern oyster</name>
    <dbReference type="NCBI Taxonomy" id="6565"/>
    <lineage>
        <taxon>Eukaryota</taxon>
        <taxon>Metazoa</taxon>
        <taxon>Spiralia</taxon>
        <taxon>Lophotrochozoa</taxon>
        <taxon>Mollusca</taxon>
        <taxon>Bivalvia</taxon>
        <taxon>Autobranchia</taxon>
        <taxon>Pteriomorphia</taxon>
        <taxon>Ostreida</taxon>
        <taxon>Ostreoidea</taxon>
        <taxon>Ostreidae</taxon>
        <taxon>Crassostrea</taxon>
    </lineage>
</organism>
<dbReference type="Gene3D" id="3.90.215.10">
    <property type="entry name" value="Gamma Fibrinogen, chain A, domain 1"/>
    <property type="match status" value="1"/>
</dbReference>
<dbReference type="Proteomes" id="UP000694844">
    <property type="component" value="Chromosome 5"/>
</dbReference>
<keyword evidence="1" id="KW-1015">Disulfide bond</keyword>
<dbReference type="InterPro" id="IPR036056">
    <property type="entry name" value="Fibrinogen-like_C"/>
</dbReference>